<dbReference type="InterPro" id="IPR026721">
    <property type="entry name" value="TMEM18"/>
</dbReference>
<keyword evidence="2 3" id="KW-0812">Transmembrane</keyword>
<keyword evidence="4" id="KW-1185">Reference proteome</keyword>
<evidence type="ECO:0000256" key="1">
    <source>
        <dbReference type="SAM" id="MobiDB-lite"/>
    </source>
</evidence>
<organism evidence="3 4">
    <name type="scientific">Anaeramoeba flamelloides</name>
    <dbReference type="NCBI Taxonomy" id="1746091"/>
    <lineage>
        <taxon>Eukaryota</taxon>
        <taxon>Metamonada</taxon>
        <taxon>Anaeramoebidae</taxon>
        <taxon>Anaeramoeba</taxon>
    </lineage>
</organism>
<sequence length="176" mass="21128">MSKAEIFKHLSTIILNEYDQIDFNETFFVGVVIFYVTLILFITLIRKYVVPLLITLFILIFLALSGTSINNWLLENWHLFLRKNYFEEEGILVAFFWTTPLLFIALYDILWLFGKLVKWLAKMKKEEMLREIQKAEEKLKQEENSKKGNSPKNRNYNKNNNKNKKNKKNKKNRKKK</sequence>
<dbReference type="EMBL" id="JAOAOG010000330">
    <property type="protein sequence ID" value="KAJ6228093.1"/>
    <property type="molecule type" value="Genomic_DNA"/>
</dbReference>
<name>A0ABQ8X8Z2_9EUKA</name>
<evidence type="ECO:0000313" key="3">
    <source>
        <dbReference type="EMBL" id="KAJ6228093.1"/>
    </source>
</evidence>
<feature type="region of interest" description="Disordered" evidence="1">
    <location>
        <begin position="139"/>
        <end position="176"/>
    </location>
</feature>
<feature type="transmembrane region" description="Helical" evidence="2">
    <location>
        <begin position="27"/>
        <end position="45"/>
    </location>
</feature>
<gene>
    <name evidence="3" type="ORF">M0813_09231</name>
</gene>
<feature type="compositionally biased region" description="Basic residues" evidence="1">
    <location>
        <begin position="161"/>
        <end position="176"/>
    </location>
</feature>
<dbReference type="Pfam" id="PF14770">
    <property type="entry name" value="TMEM18"/>
    <property type="match status" value="1"/>
</dbReference>
<reference evidence="3" key="1">
    <citation type="submission" date="2022-08" db="EMBL/GenBank/DDBJ databases">
        <title>Novel sulfate-reducing endosymbionts in the free-living metamonad Anaeramoeba.</title>
        <authorList>
            <person name="Jerlstrom-Hultqvist J."/>
            <person name="Cepicka I."/>
            <person name="Gallot-Lavallee L."/>
            <person name="Salas-Leiva D."/>
            <person name="Curtis B.A."/>
            <person name="Zahonova K."/>
            <person name="Pipaliya S."/>
            <person name="Dacks J."/>
            <person name="Roger A.J."/>
        </authorList>
    </citation>
    <scope>NUCLEOTIDE SEQUENCE</scope>
    <source>
        <strain evidence="3">Schooner1</strain>
    </source>
</reference>
<dbReference type="Proteomes" id="UP001150062">
    <property type="component" value="Unassembled WGS sequence"/>
</dbReference>
<feature type="transmembrane region" description="Helical" evidence="2">
    <location>
        <begin position="52"/>
        <end position="74"/>
    </location>
</feature>
<proteinExistence type="predicted"/>
<comment type="caution">
    <text evidence="3">The sequence shown here is derived from an EMBL/GenBank/DDBJ whole genome shotgun (WGS) entry which is preliminary data.</text>
</comment>
<keyword evidence="2" id="KW-0472">Membrane</keyword>
<evidence type="ECO:0000256" key="2">
    <source>
        <dbReference type="SAM" id="Phobius"/>
    </source>
</evidence>
<accession>A0ABQ8X8Z2</accession>
<feature type="transmembrane region" description="Helical" evidence="2">
    <location>
        <begin position="94"/>
        <end position="114"/>
    </location>
</feature>
<keyword evidence="2" id="KW-1133">Transmembrane helix</keyword>
<protein>
    <submittedName>
        <fullName evidence="3">Transmembrane protein</fullName>
    </submittedName>
</protein>
<evidence type="ECO:0000313" key="4">
    <source>
        <dbReference type="Proteomes" id="UP001150062"/>
    </source>
</evidence>